<protein>
    <submittedName>
        <fullName evidence="1">Uncharacterized protein</fullName>
    </submittedName>
</protein>
<gene>
    <name evidence="1" type="ordered locus">RPE_1589</name>
</gene>
<dbReference type="eggNOG" id="ENOG5031NUZ">
    <property type="taxonomic scope" value="Bacteria"/>
</dbReference>
<proteinExistence type="predicted"/>
<sequence>MPFHINAVDTSGALSLHRENAAAAVKKANELLADGCWDVEIVAPDGRTYPATALAQLEAEQG</sequence>
<organism evidence="1">
    <name type="scientific">Rhodopseudomonas palustris (strain BisA53)</name>
    <dbReference type="NCBI Taxonomy" id="316055"/>
    <lineage>
        <taxon>Bacteria</taxon>
        <taxon>Pseudomonadati</taxon>
        <taxon>Pseudomonadota</taxon>
        <taxon>Alphaproteobacteria</taxon>
        <taxon>Hyphomicrobiales</taxon>
        <taxon>Nitrobacteraceae</taxon>
        <taxon>Rhodopseudomonas</taxon>
    </lineage>
</organism>
<dbReference type="HOGENOM" id="CLU_201645_0_0_5"/>
<evidence type="ECO:0000313" key="1">
    <source>
        <dbReference type="EMBL" id="ABJ05538.1"/>
    </source>
</evidence>
<dbReference type="STRING" id="316055.RPE_1589"/>
<dbReference type="KEGG" id="rpe:RPE_1589"/>
<reference evidence="1" key="1">
    <citation type="submission" date="2006-09" db="EMBL/GenBank/DDBJ databases">
        <title>Complete sequence of Rhodopseudomonas palustris BisA53.</title>
        <authorList>
            <consortium name="US DOE Joint Genome Institute"/>
            <person name="Copeland A."/>
            <person name="Lucas S."/>
            <person name="Lapidus A."/>
            <person name="Barry K."/>
            <person name="Detter J.C."/>
            <person name="Glavina del Rio T."/>
            <person name="Hammon N."/>
            <person name="Israni S."/>
            <person name="Dalin E."/>
            <person name="Tice H."/>
            <person name="Pitluck S."/>
            <person name="Chain P."/>
            <person name="Malfatti S."/>
            <person name="Shin M."/>
            <person name="Vergez L."/>
            <person name="Schmutz J."/>
            <person name="Larimer F."/>
            <person name="Land M."/>
            <person name="Hauser L."/>
            <person name="Pelletier D.A."/>
            <person name="Kyrpides N."/>
            <person name="Kim E."/>
            <person name="Harwood C.S."/>
            <person name="Oda Y."/>
            <person name="Richardson P."/>
        </authorList>
    </citation>
    <scope>NUCLEOTIDE SEQUENCE [LARGE SCALE GENOMIC DNA]</scope>
    <source>
        <strain evidence="1">BisA53</strain>
    </source>
</reference>
<accession>Q07R96</accession>
<name>Q07R96_RHOP5</name>
<dbReference type="EMBL" id="CP000463">
    <property type="protein sequence ID" value="ABJ05538.1"/>
    <property type="molecule type" value="Genomic_DNA"/>
</dbReference>
<dbReference type="AlphaFoldDB" id="Q07R96"/>